<protein>
    <submittedName>
        <fullName evidence="2">Methyltransf_21 domain-containing protein</fullName>
    </submittedName>
</protein>
<name>A0A1I7ZAZ2_9BILA</name>
<reference evidence="2" key="1">
    <citation type="submission" date="2016-11" db="UniProtKB">
        <authorList>
            <consortium name="WormBaseParasite"/>
        </authorList>
    </citation>
    <scope>IDENTIFICATION</scope>
</reference>
<organism evidence="1 2">
    <name type="scientific">Steinernema glaseri</name>
    <dbReference type="NCBI Taxonomy" id="37863"/>
    <lineage>
        <taxon>Eukaryota</taxon>
        <taxon>Metazoa</taxon>
        <taxon>Ecdysozoa</taxon>
        <taxon>Nematoda</taxon>
        <taxon>Chromadorea</taxon>
        <taxon>Rhabditida</taxon>
        <taxon>Tylenchina</taxon>
        <taxon>Panagrolaimomorpha</taxon>
        <taxon>Strongyloidoidea</taxon>
        <taxon>Steinernematidae</taxon>
        <taxon>Steinernema</taxon>
    </lineage>
</organism>
<dbReference type="Proteomes" id="UP000095287">
    <property type="component" value="Unplaced"/>
</dbReference>
<dbReference type="AlphaFoldDB" id="A0A1I7ZAZ2"/>
<evidence type="ECO:0000313" key="2">
    <source>
        <dbReference type="WBParaSite" id="L893_g24590.t1"/>
    </source>
</evidence>
<sequence>MTMSSTWEFRGAPVKCDYDSDFLVILGECYDTIFDEALTAASESHRCAWLRREALTCLPNPQKMKNALELSWLRKVRIFSGRDTCALINSIRKNHLKPHTIIVEVEIPHLESLAGQFASFAHLAQYVVASRKREKQALPTFPVIAYIPEPTAEAPLIATLFSSCVLRLNSKGDFDNIALSGNEKRWQR</sequence>
<keyword evidence="1" id="KW-1185">Reference proteome</keyword>
<proteinExistence type="predicted"/>
<evidence type="ECO:0000313" key="1">
    <source>
        <dbReference type="Proteomes" id="UP000095287"/>
    </source>
</evidence>
<dbReference type="WBParaSite" id="L893_g24590.t1">
    <property type="protein sequence ID" value="L893_g24590.t1"/>
    <property type="gene ID" value="L893_g24590"/>
</dbReference>
<accession>A0A1I7ZAZ2</accession>